<comment type="caution">
    <text evidence="3">The sequence shown here is derived from an EMBL/GenBank/DDBJ whole genome shotgun (WGS) entry which is preliminary data.</text>
</comment>
<dbReference type="RefSeq" id="WP_256654700.1">
    <property type="nucleotide sequence ID" value="NZ_JANIAA010000040.1"/>
</dbReference>
<keyword evidence="2" id="KW-0472">Membrane</keyword>
<dbReference type="Proteomes" id="UP001204746">
    <property type="component" value="Unassembled WGS sequence"/>
</dbReference>
<organism evidence="3 4">
    <name type="scientific">Streptomyces rugosispiralis</name>
    <dbReference type="NCBI Taxonomy" id="2967341"/>
    <lineage>
        <taxon>Bacteria</taxon>
        <taxon>Bacillati</taxon>
        <taxon>Actinomycetota</taxon>
        <taxon>Actinomycetes</taxon>
        <taxon>Kitasatosporales</taxon>
        <taxon>Streptomycetaceae</taxon>
        <taxon>Streptomyces</taxon>
    </lineage>
</organism>
<feature type="transmembrane region" description="Helical" evidence="2">
    <location>
        <begin position="93"/>
        <end position="115"/>
    </location>
</feature>
<keyword evidence="2" id="KW-0812">Transmembrane</keyword>
<evidence type="ECO:0000313" key="3">
    <source>
        <dbReference type="EMBL" id="MCQ8193898.1"/>
    </source>
</evidence>
<name>A0ABT1V924_9ACTN</name>
<proteinExistence type="predicted"/>
<accession>A0ABT1V924</accession>
<dbReference type="EMBL" id="JANIAA010000040">
    <property type="protein sequence ID" value="MCQ8193898.1"/>
    <property type="molecule type" value="Genomic_DNA"/>
</dbReference>
<evidence type="ECO:0000256" key="1">
    <source>
        <dbReference type="SAM" id="MobiDB-lite"/>
    </source>
</evidence>
<evidence type="ECO:0000313" key="4">
    <source>
        <dbReference type="Proteomes" id="UP001204746"/>
    </source>
</evidence>
<sequence length="213" mass="22950">MLQPRGDFVNDQPGPSPDGAEPMPPGGRPRMFNSRAAQILWTIVPIVTLGFAAAVPFVTAAVKRVIRPWVAILYVAVNVTVLVMVTVQPDEDAFSGLLLILLIVTAATHTALLGSERVAIGKRPRRRATSAPERPRANPVQIAVLEHDLLGIRPEPGSPAALTIALRKTGSCFEHRPVDTTAMDDAHPTALCEGCGRHMVQDSEGHWQIALQQ</sequence>
<protein>
    <submittedName>
        <fullName evidence="3">Uncharacterized protein</fullName>
    </submittedName>
</protein>
<keyword evidence="2" id="KW-1133">Transmembrane helix</keyword>
<gene>
    <name evidence="3" type="ORF">NP777_37755</name>
</gene>
<reference evidence="3 4" key="1">
    <citation type="submission" date="2022-07" db="EMBL/GenBank/DDBJ databases">
        <authorList>
            <person name="Phongsopitanun W."/>
            <person name="Tanasupawat S."/>
        </authorList>
    </citation>
    <scope>NUCLEOTIDE SEQUENCE [LARGE SCALE GENOMIC DNA]</scope>
    <source>
        <strain evidence="3 4">RCU-064</strain>
    </source>
</reference>
<feature type="transmembrane region" description="Helical" evidence="2">
    <location>
        <begin position="69"/>
        <end position="87"/>
    </location>
</feature>
<feature type="transmembrane region" description="Helical" evidence="2">
    <location>
        <begin position="39"/>
        <end position="62"/>
    </location>
</feature>
<evidence type="ECO:0000256" key="2">
    <source>
        <dbReference type="SAM" id="Phobius"/>
    </source>
</evidence>
<keyword evidence="4" id="KW-1185">Reference proteome</keyword>
<feature type="region of interest" description="Disordered" evidence="1">
    <location>
        <begin position="1"/>
        <end position="28"/>
    </location>
</feature>